<name>A0AAD9KMZ4_RIDPI</name>
<organism evidence="1 2">
    <name type="scientific">Ridgeia piscesae</name>
    <name type="common">Tubeworm</name>
    <dbReference type="NCBI Taxonomy" id="27915"/>
    <lineage>
        <taxon>Eukaryota</taxon>
        <taxon>Metazoa</taxon>
        <taxon>Spiralia</taxon>
        <taxon>Lophotrochozoa</taxon>
        <taxon>Annelida</taxon>
        <taxon>Polychaeta</taxon>
        <taxon>Sedentaria</taxon>
        <taxon>Canalipalpata</taxon>
        <taxon>Sabellida</taxon>
        <taxon>Siboglinidae</taxon>
        <taxon>Ridgeia</taxon>
    </lineage>
</organism>
<evidence type="ECO:0000313" key="2">
    <source>
        <dbReference type="Proteomes" id="UP001209878"/>
    </source>
</evidence>
<proteinExistence type="predicted"/>
<dbReference type="EMBL" id="JAODUO010000828">
    <property type="protein sequence ID" value="KAK2174104.1"/>
    <property type="molecule type" value="Genomic_DNA"/>
</dbReference>
<keyword evidence="2" id="KW-1185">Reference proteome</keyword>
<protein>
    <submittedName>
        <fullName evidence="1">Uncharacterized protein</fullName>
    </submittedName>
</protein>
<gene>
    <name evidence="1" type="ORF">NP493_829g01077</name>
</gene>
<dbReference type="Proteomes" id="UP001209878">
    <property type="component" value="Unassembled WGS sequence"/>
</dbReference>
<evidence type="ECO:0000313" key="1">
    <source>
        <dbReference type="EMBL" id="KAK2174104.1"/>
    </source>
</evidence>
<dbReference type="AlphaFoldDB" id="A0AAD9KMZ4"/>
<accession>A0AAD9KMZ4</accession>
<comment type="caution">
    <text evidence="1">The sequence shown here is derived from an EMBL/GenBank/DDBJ whole genome shotgun (WGS) entry which is preliminary data.</text>
</comment>
<sequence length="110" mass="12785">MWDLCVVDITYLFDVMWDGIMHTFSNLHWDCVQAVAVVSQSHQDVAATYWLFKQSRANFKAIFMKITVFEQIYVITFICTSQRYLDLLCQSLASVNTAQFLCVNLRASQQ</sequence>
<reference evidence="1" key="1">
    <citation type="journal article" date="2023" name="Mol. Biol. Evol.">
        <title>Third-Generation Sequencing Reveals the Adaptive Role of the Epigenome in Three Deep-Sea Polychaetes.</title>
        <authorList>
            <person name="Perez M."/>
            <person name="Aroh O."/>
            <person name="Sun Y."/>
            <person name="Lan Y."/>
            <person name="Juniper S.K."/>
            <person name="Young C.R."/>
            <person name="Angers B."/>
            <person name="Qian P.Y."/>
        </authorList>
    </citation>
    <scope>NUCLEOTIDE SEQUENCE</scope>
    <source>
        <strain evidence="1">R07B-5</strain>
    </source>
</reference>